<dbReference type="GO" id="GO:0003735">
    <property type="term" value="F:structural constituent of ribosome"/>
    <property type="evidence" value="ECO:0007669"/>
    <property type="project" value="InterPro"/>
</dbReference>
<accession>A0AAV6KNT5</accession>
<organism evidence="1 2">
    <name type="scientific">Rhododendron griersonianum</name>
    <dbReference type="NCBI Taxonomy" id="479676"/>
    <lineage>
        <taxon>Eukaryota</taxon>
        <taxon>Viridiplantae</taxon>
        <taxon>Streptophyta</taxon>
        <taxon>Embryophyta</taxon>
        <taxon>Tracheophyta</taxon>
        <taxon>Spermatophyta</taxon>
        <taxon>Magnoliopsida</taxon>
        <taxon>eudicotyledons</taxon>
        <taxon>Gunneridae</taxon>
        <taxon>Pentapetalae</taxon>
        <taxon>asterids</taxon>
        <taxon>Ericales</taxon>
        <taxon>Ericaceae</taxon>
        <taxon>Ericoideae</taxon>
        <taxon>Rhodoreae</taxon>
        <taxon>Rhododendron</taxon>
    </lineage>
</organism>
<dbReference type="Proteomes" id="UP000823749">
    <property type="component" value="Chromosome 4"/>
</dbReference>
<dbReference type="InterPro" id="IPR026569">
    <property type="entry name" value="Ribosomal_bL28"/>
</dbReference>
<evidence type="ECO:0000313" key="2">
    <source>
        <dbReference type="Proteomes" id="UP000823749"/>
    </source>
</evidence>
<protein>
    <submittedName>
        <fullName evidence="1">Uncharacterized protein</fullName>
    </submittedName>
</protein>
<keyword evidence="2" id="KW-1185">Reference proteome</keyword>
<dbReference type="PANTHER" id="PTHR13528:SF2">
    <property type="entry name" value="LARGE RIBOSOMAL SUBUNIT PROTEIN BL28M"/>
    <property type="match status" value="1"/>
</dbReference>
<reference evidence="1" key="1">
    <citation type="submission" date="2020-08" db="EMBL/GenBank/DDBJ databases">
        <title>Plant Genome Project.</title>
        <authorList>
            <person name="Zhang R.-G."/>
        </authorList>
    </citation>
    <scope>NUCLEOTIDE SEQUENCE</scope>
    <source>
        <strain evidence="1">WSP0</strain>
        <tissue evidence="1">Leaf</tissue>
    </source>
</reference>
<name>A0AAV6KNT5_9ERIC</name>
<gene>
    <name evidence="1" type="ORF">RHGRI_011580</name>
</gene>
<comment type="caution">
    <text evidence="1">The sequence shown here is derived from an EMBL/GenBank/DDBJ whole genome shotgun (WGS) entry which is preliminary data.</text>
</comment>
<dbReference type="AlphaFoldDB" id="A0AAV6KNT5"/>
<dbReference type="GO" id="GO:0005762">
    <property type="term" value="C:mitochondrial large ribosomal subunit"/>
    <property type="evidence" value="ECO:0007669"/>
    <property type="project" value="TreeGrafter"/>
</dbReference>
<dbReference type="PANTHER" id="PTHR13528">
    <property type="entry name" value="39S RIBOSOMAL PROTEIN L28, MITOCHONDRIAL"/>
    <property type="match status" value="1"/>
</dbReference>
<evidence type="ECO:0000313" key="1">
    <source>
        <dbReference type="EMBL" id="KAG5553743.1"/>
    </source>
</evidence>
<dbReference type="EMBL" id="JACTNZ010000004">
    <property type="protein sequence ID" value="KAG5553743.1"/>
    <property type="molecule type" value="Genomic_DNA"/>
</dbReference>
<sequence length="90" mass="10013">MSFRSREMMKKIMKKIGGESNLGPGVKESLEKCIPKTKVVMGRAQRGLFAGRHIQFGNRVSEDGGNKYVTMFAFLLVSLDSDERLSSSIV</sequence>
<proteinExistence type="predicted"/>